<keyword evidence="1" id="KW-0472">Membrane</keyword>
<protein>
    <submittedName>
        <fullName evidence="2">Uncharacterized protein</fullName>
    </submittedName>
</protein>
<reference evidence="2" key="1">
    <citation type="submission" date="2021-03" db="EMBL/GenBank/DDBJ databases">
        <authorList>
            <person name="Bekaert M."/>
        </authorList>
    </citation>
    <scope>NUCLEOTIDE SEQUENCE</scope>
</reference>
<keyword evidence="3" id="KW-1185">Reference proteome</keyword>
<evidence type="ECO:0000313" key="2">
    <source>
        <dbReference type="EMBL" id="CAG2243815.1"/>
    </source>
</evidence>
<keyword evidence="1" id="KW-1133">Transmembrane helix</keyword>
<sequence length="471" mass="52550">MLPQAKSRGKLDNIKQVKQAVDSVVYQETVLGQIYLNLPTTFPWLFRRYSTTTSRGAPAQVINLNLELDGLHGSDVSADVIAVLLIDRIKESICLLNLLAGVPTYQTDPDKFCKGELSDEALAFETQQCGIFFRHSDWKTRTCACNWCFQVIDSDQVTLGSTCESNNDPHMVTFEENKDFILLNNRSYELQRTAGEYVMYQHTQLPIKDKKKCRQSFNGLTLPPLESNAREYCTCKKNANSFPFGNPDYACNLTTAMQPCRELTQSSVYNGHCKRVTHERRGKSLEYMDDEEPEHIEIPLNDSDSRDLTGDTQWVDVSTENYASACLGEAMKMENLTKTNTTDDGGTETIFDLISSSTCPKNCSGNGICSNVDGVITEEIAGKYFGQLYALSAPASRRKRSTTDEVPVVVINNNNTPLIAGLCGGFATLTNILLIVIVTKKYSRRKVTNDMTWSNQTDPPITSRAPITTAY</sequence>
<feature type="transmembrane region" description="Helical" evidence="1">
    <location>
        <begin position="418"/>
        <end position="438"/>
    </location>
</feature>
<name>A0A8S3URC7_MYTED</name>
<gene>
    <name evidence="2" type="ORF">MEDL_55929</name>
</gene>
<dbReference type="AlphaFoldDB" id="A0A8S3URC7"/>
<evidence type="ECO:0000256" key="1">
    <source>
        <dbReference type="SAM" id="Phobius"/>
    </source>
</evidence>
<dbReference type="EMBL" id="CAJPWZ010002716">
    <property type="protein sequence ID" value="CAG2243815.1"/>
    <property type="molecule type" value="Genomic_DNA"/>
</dbReference>
<evidence type="ECO:0000313" key="3">
    <source>
        <dbReference type="Proteomes" id="UP000683360"/>
    </source>
</evidence>
<organism evidence="2 3">
    <name type="scientific">Mytilus edulis</name>
    <name type="common">Blue mussel</name>
    <dbReference type="NCBI Taxonomy" id="6550"/>
    <lineage>
        <taxon>Eukaryota</taxon>
        <taxon>Metazoa</taxon>
        <taxon>Spiralia</taxon>
        <taxon>Lophotrochozoa</taxon>
        <taxon>Mollusca</taxon>
        <taxon>Bivalvia</taxon>
        <taxon>Autobranchia</taxon>
        <taxon>Pteriomorphia</taxon>
        <taxon>Mytilida</taxon>
        <taxon>Mytiloidea</taxon>
        <taxon>Mytilidae</taxon>
        <taxon>Mytilinae</taxon>
        <taxon>Mytilus</taxon>
    </lineage>
</organism>
<dbReference type="OrthoDB" id="6115220at2759"/>
<comment type="caution">
    <text evidence="2">The sequence shown here is derived from an EMBL/GenBank/DDBJ whole genome shotgun (WGS) entry which is preliminary data.</text>
</comment>
<proteinExistence type="predicted"/>
<accession>A0A8S3URC7</accession>
<dbReference type="Proteomes" id="UP000683360">
    <property type="component" value="Unassembled WGS sequence"/>
</dbReference>
<keyword evidence="1" id="KW-0812">Transmembrane</keyword>